<feature type="region of interest" description="Disordered" evidence="2">
    <location>
        <begin position="260"/>
        <end position="317"/>
    </location>
</feature>
<feature type="coiled-coil region" evidence="1">
    <location>
        <begin position="370"/>
        <end position="464"/>
    </location>
</feature>
<dbReference type="EMBL" id="BAABFB010000022">
    <property type="protein sequence ID" value="GAA4474182.1"/>
    <property type="molecule type" value="Genomic_DNA"/>
</dbReference>
<comment type="caution">
    <text evidence="3">The sequence shown here is derived from an EMBL/GenBank/DDBJ whole genome shotgun (WGS) entry which is preliminary data.</text>
</comment>
<keyword evidence="1" id="KW-0175">Coiled coil</keyword>
<organism evidence="3 4">
    <name type="scientific">Rhodococcus olei</name>
    <dbReference type="NCBI Taxonomy" id="2161675"/>
    <lineage>
        <taxon>Bacteria</taxon>
        <taxon>Bacillati</taxon>
        <taxon>Actinomycetota</taxon>
        <taxon>Actinomycetes</taxon>
        <taxon>Mycobacteriales</taxon>
        <taxon>Nocardiaceae</taxon>
        <taxon>Rhodococcus</taxon>
    </lineage>
</organism>
<feature type="region of interest" description="Disordered" evidence="2">
    <location>
        <begin position="714"/>
        <end position="733"/>
    </location>
</feature>
<gene>
    <name evidence="3" type="ORF">GCM10023094_09300</name>
</gene>
<evidence type="ECO:0000256" key="1">
    <source>
        <dbReference type="SAM" id="Coils"/>
    </source>
</evidence>
<feature type="region of interest" description="Disordered" evidence="2">
    <location>
        <begin position="748"/>
        <end position="782"/>
    </location>
</feature>
<proteinExistence type="predicted"/>
<evidence type="ECO:0000313" key="4">
    <source>
        <dbReference type="Proteomes" id="UP001501183"/>
    </source>
</evidence>
<evidence type="ECO:0000256" key="2">
    <source>
        <dbReference type="SAM" id="MobiDB-lite"/>
    </source>
</evidence>
<protein>
    <recommendedName>
        <fullName evidence="5">Tape measure protein</fullName>
    </recommendedName>
</protein>
<keyword evidence="4" id="KW-1185">Reference proteome</keyword>
<reference evidence="4" key="1">
    <citation type="journal article" date="2019" name="Int. J. Syst. Evol. Microbiol.">
        <title>The Global Catalogue of Microorganisms (GCM) 10K type strain sequencing project: providing services to taxonomists for standard genome sequencing and annotation.</title>
        <authorList>
            <consortium name="The Broad Institute Genomics Platform"/>
            <consortium name="The Broad Institute Genome Sequencing Center for Infectious Disease"/>
            <person name="Wu L."/>
            <person name="Ma J."/>
        </authorList>
    </citation>
    <scope>NUCLEOTIDE SEQUENCE [LARGE SCALE GENOMIC DNA]</scope>
    <source>
        <strain evidence="4">JCM 32206</strain>
    </source>
</reference>
<feature type="compositionally biased region" description="Basic and acidic residues" evidence="2">
    <location>
        <begin position="760"/>
        <end position="770"/>
    </location>
</feature>
<dbReference type="Proteomes" id="UP001501183">
    <property type="component" value="Unassembled WGS sequence"/>
</dbReference>
<evidence type="ECO:0000313" key="3">
    <source>
        <dbReference type="EMBL" id="GAA4474182.1"/>
    </source>
</evidence>
<evidence type="ECO:0008006" key="5">
    <source>
        <dbReference type="Google" id="ProtNLM"/>
    </source>
</evidence>
<accession>A0ABP8NUR0</accession>
<name>A0ABP8NUR0_9NOCA</name>
<sequence length="1614" mass="170941">MSWPAFSAGTARLEIQPFFGDVFQTIDTRVKAHKAPAVKVPVSVNMAGFRTNLKTAVKGVNAPALKIPLEPGSVAAFRTKARSALAGMPALSTKVRLDLDTSKLQGQKAALSGGNLTAELRLDTVFAQGQLHAFRAVAGAPIRIPVELDAAGAVAHLLQLRALVAGLHGDLGGLPPIPSGTISSVGRLGSLAGVARVGLMGLAGVSLIPLVGQLVKAAGVVALLPAMGAAAAATIGTLALGTHGVKDALKAGFDQAKDSGEEAEKSAKAAVKAQRGVDDARKQAARTADQGAESIRRAEKGVQSAQADSVRAQEDLTRARKDAKEQIEDLNLALKGSAVDEESAIIAVERAAERIRNLGKDGDPVSGLDRREAKNDYDQAVQRLAEVRERNADLRQETQAATLAGVEGSEQVVAAKEKVTAAADAEVEAQRDLDRARRDAADANADAQQRILEAQEALNEALTESGTKAKEFDEAMARLSPNAQAFVNSILGMRDAWRELKFAVQDSLFADMGPTLERLATTYMPILTEGLGGLADVLNGRLRAAMDWLNGDQVQGDISAILENTTTALGPLLDGVGNLGRALLDITAVGSELLPDVTSAFEDGTGNWADMISEMRRSGDLKKFMQDAVDTFSQLWRIAKNLGGMANGLFRGSDEVGASWLDSIEEATKRWSDTWGTPEGQRNIRAFFKDLQEIVDAIAATIKTVAGFIPRRDTRTPEERAADDRERREEVKKNGSWWEKTVDWIGGGAWDGTGAPGDSTKNDPAPEGRISRSGTFEGPEVSAKDGFTPAGVSVFQGDASGIDTTGWQEARTEGSSLIGDPDAWREKWEDLTGSIGDGWNNTIRPAWDGFTGRIGDIGSGFATNVGNIASGAWSGLTSGVSDGWNNTIAPAWNTLRTEGLGGLADDFTSYITDGAVTSWTDLPGKIGEGVGNIITTHFPGLSGGLDTLRTKFNEGTAKIGEIWNSLKGKLAGPINWVIDTVYNDGIVRFWNAIGPKIGLPELTTIGGINVPSDTPAFAKGGTVGVMSGYSPGVDDRLIAVGGGEAVMRPEWTRAVGPDFVDKANEAARSGGVDGARKFMGGFANGGIVESIVSIVEDKFPGMSITSTFRDTNDLHGQGKAVDISNGGDAGTPEMDEAARFFYENYGSNLAELIHWPLNGWQNIDEGQPFNFGEPTNSEHRNHVHIASHNPLKELSEDEKKGLLARLGSMVSGAAKAVTNKFRNLAADLFEKPLNALGSTIPNPFPGLGDFGRVPKAAFDTIAKAAIAKVRGSAAAKDGSSGSSGAALGEWGGSQEDYAREIVAAAKDRGLPPDAAAIGVATALVESGMRMYANNSVPESLDFPHDAIGSDFDSVGLFQQRNNGAWGTVEQRMNPRASAGMFFDQLMTKDWQSMDRGAAAQAVQVSAFPGKYAERMAEADEIVNRLYGDPLDRDTGGNVPPGDHIVRNRTGKDEYMLNPEGFEVLKQLIDMGENLLPALATMLGQPAVAPAGQVVLNGARKAVDEAQLASTPGHLTEADMLANMAPEARQTFQEYATVPEGGTPEQRMAQWADTYSQKWANWGRETAGELIDDALSPLGLGVSVGTIVTQDVPEAMTRLARLHDMAARGYTRTLR</sequence>